<reference evidence="2 3" key="1">
    <citation type="journal article" date="2020" name="Front. Microbiol.">
        <title>Single-cell genomics of novel Actinobacteria with the Wood-Ljungdahl pathway discovered in a serpentinizing system.</title>
        <authorList>
            <person name="Merino N."/>
            <person name="Kawai M."/>
            <person name="Boyd E.S."/>
            <person name="Colman D.R."/>
            <person name="McGlynn S.E."/>
            <person name="Nealson K.H."/>
            <person name="Kurokawa K."/>
            <person name="Hongoh Y."/>
        </authorList>
    </citation>
    <scope>NUCLEOTIDE SEQUENCE [LARGE SCALE GENOMIC DNA]</scope>
    <source>
        <strain evidence="2 3">S25</strain>
    </source>
</reference>
<evidence type="ECO:0000313" key="3">
    <source>
        <dbReference type="Proteomes" id="UP000543224"/>
    </source>
</evidence>
<protein>
    <submittedName>
        <fullName evidence="2">Uncharacterized protein</fullName>
    </submittedName>
</protein>
<sequence>QKWIDQPVPALGGKTPREAVRSKRGKKKVEELLKFFENIEERRRRAGESWYDVNKLRKMLGLRE</sequence>
<organism evidence="2 3">
    <name type="scientific">Candidatus Hakubella thermalkaliphila</name>
    <dbReference type="NCBI Taxonomy" id="2754717"/>
    <lineage>
        <taxon>Bacteria</taxon>
        <taxon>Bacillati</taxon>
        <taxon>Actinomycetota</taxon>
        <taxon>Actinomycetota incertae sedis</taxon>
        <taxon>Candidatus Hakubellales</taxon>
        <taxon>Candidatus Hakubellaceae</taxon>
        <taxon>Candidatus Hakubella</taxon>
    </lineage>
</organism>
<dbReference type="Proteomes" id="UP000543224">
    <property type="component" value="Unassembled WGS sequence"/>
</dbReference>
<proteinExistence type="predicted"/>
<dbReference type="EMBL" id="BLRX01000053">
    <property type="protein sequence ID" value="GFP25213.1"/>
    <property type="molecule type" value="Genomic_DNA"/>
</dbReference>
<name>A0A6V8NYW9_9ACTN</name>
<feature type="region of interest" description="Disordered" evidence="1">
    <location>
        <begin position="1"/>
        <end position="23"/>
    </location>
</feature>
<evidence type="ECO:0000256" key="1">
    <source>
        <dbReference type="SAM" id="MobiDB-lite"/>
    </source>
</evidence>
<evidence type="ECO:0000313" key="2">
    <source>
        <dbReference type="EMBL" id="GFP25213.1"/>
    </source>
</evidence>
<gene>
    <name evidence="2" type="ORF">HKBW3S25_00671</name>
</gene>
<comment type="caution">
    <text evidence="2">The sequence shown here is derived from an EMBL/GenBank/DDBJ whole genome shotgun (WGS) entry which is preliminary data.</text>
</comment>
<dbReference type="AlphaFoldDB" id="A0A6V8NYW9"/>
<feature type="non-terminal residue" evidence="2">
    <location>
        <position position="1"/>
    </location>
</feature>
<accession>A0A6V8NYW9</accession>